<dbReference type="Pfam" id="PF13531">
    <property type="entry name" value="SBP_bac_11"/>
    <property type="match status" value="1"/>
</dbReference>
<dbReference type="RefSeq" id="WP_230741113.1">
    <property type="nucleotide sequence ID" value="NZ_PGCK01000003.1"/>
</dbReference>
<dbReference type="CDD" id="cd13517">
    <property type="entry name" value="PBP2_ModA3_like"/>
    <property type="match status" value="1"/>
</dbReference>
<gene>
    <name evidence="3" type="primary">modA</name>
    <name evidence="3" type="ORF">CUJ83_04640</name>
</gene>
<accession>A0AAP2W6H4</accession>
<dbReference type="Gene3D" id="3.40.190.10">
    <property type="entry name" value="Periplasmic binding protein-like II"/>
    <property type="match status" value="2"/>
</dbReference>
<name>A0AAP2W6H4_9EURY</name>
<dbReference type="GO" id="GO:0015689">
    <property type="term" value="P:molybdate ion transport"/>
    <property type="evidence" value="ECO:0007669"/>
    <property type="project" value="InterPro"/>
</dbReference>
<dbReference type="PANTHER" id="PTHR30632">
    <property type="entry name" value="MOLYBDATE-BINDING PERIPLASMIC PROTEIN"/>
    <property type="match status" value="1"/>
</dbReference>
<reference evidence="3 4" key="1">
    <citation type="submission" date="2017-11" db="EMBL/GenBank/DDBJ databases">
        <title>Isolation and Characterization of Family Methanocellaceae Species from Potential Methane Hydrate Area Offshore Southwestern Taiwan.</title>
        <authorList>
            <person name="Zhang W.-L."/>
            <person name="Chen W.-C."/>
            <person name="Lai M.-C."/>
            <person name="Chen S.-C."/>
        </authorList>
    </citation>
    <scope>NUCLEOTIDE SEQUENCE [LARGE SCALE GENOMIC DNA]</scope>
    <source>
        <strain evidence="3 4">CWC-04</strain>
    </source>
</reference>
<evidence type="ECO:0000313" key="4">
    <source>
        <dbReference type="Proteomes" id="UP001320159"/>
    </source>
</evidence>
<dbReference type="GO" id="GO:0046872">
    <property type="term" value="F:metal ion binding"/>
    <property type="evidence" value="ECO:0007669"/>
    <property type="project" value="UniProtKB-KW"/>
</dbReference>
<dbReference type="AlphaFoldDB" id="A0AAP2W6H4"/>
<evidence type="ECO:0000313" key="3">
    <source>
        <dbReference type="EMBL" id="MCD1294284.1"/>
    </source>
</evidence>
<dbReference type="GO" id="GO:0030973">
    <property type="term" value="F:molybdate ion binding"/>
    <property type="evidence" value="ECO:0007669"/>
    <property type="project" value="TreeGrafter"/>
</dbReference>
<comment type="caution">
    <text evidence="3">The sequence shown here is derived from an EMBL/GenBank/DDBJ whole genome shotgun (WGS) entry which is preliminary data.</text>
</comment>
<dbReference type="InterPro" id="IPR005950">
    <property type="entry name" value="ModA"/>
</dbReference>
<dbReference type="EMBL" id="PGCK01000003">
    <property type="protein sequence ID" value="MCD1294284.1"/>
    <property type="molecule type" value="Genomic_DNA"/>
</dbReference>
<keyword evidence="2" id="KW-0732">Signal</keyword>
<dbReference type="SUPFAM" id="SSF53850">
    <property type="entry name" value="Periplasmic binding protein-like II"/>
    <property type="match status" value="1"/>
</dbReference>
<evidence type="ECO:0000256" key="2">
    <source>
        <dbReference type="ARBA" id="ARBA00022729"/>
    </source>
</evidence>
<protein>
    <submittedName>
        <fullName evidence="3">Molybdate ABC transporter substrate-binding protein</fullName>
    </submittedName>
</protein>
<sequence length="265" mass="28704">MNYRGQNITKISILVIVVILVSICGCTTVNSGDGPSLLVYCGAGLNEPMDEIATAFEQEHGVKIEFNYGGSGALLSQMELTKKGDVYMPGSTDDFNMAKNKSFIDGDGKLVFYHTPIIAVRKGNPENIACLNDLTRPGLKIALGDNQSNAIGKLCDKMLAKNGIKAGVESNLVTRAATVNELVTYVTTGQVDAVIIWEDLYDPENMEKVTIPKQQNIIKVIPIGVLSFSENKVTAGDFIDFVASDEGKAIFKKYGFVAYPDPEYS</sequence>
<proteinExistence type="predicted"/>
<dbReference type="PANTHER" id="PTHR30632:SF0">
    <property type="entry name" value="SULFATE-BINDING PROTEIN"/>
    <property type="match status" value="1"/>
</dbReference>
<evidence type="ECO:0000256" key="1">
    <source>
        <dbReference type="ARBA" id="ARBA00022723"/>
    </source>
</evidence>
<keyword evidence="4" id="KW-1185">Reference proteome</keyword>
<dbReference type="NCBIfam" id="TIGR01256">
    <property type="entry name" value="modA"/>
    <property type="match status" value="1"/>
</dbReference>
<organism evidence="3 4">
    <name type="scientific">Methanooceanicella nereidis</name>
    <dbReference type="NCBI Taxonomy" id="2052831"/>
    <lineage>
        <taxon>Archaea</taxon>
        <taxon>Methanobacteriati</taxon>
        <taxon>Methanobacteriota</taxon>
        <taxon>Stenosarchaea group</taxon>
        <taxon>Methanomicrobia</taxon>
        <taxon>Methanocellales</taxon>
        <taxon>Methanocellaceae</taxon>
        <taxon>Methanooceanicella</taxon>
    </lineage>
</organism>
<dbReference type="InterPro" id="IPR050682">
    <property type="entry name" value="ModA/WtpA"/>
</dbReference>
<dbReference type="PROSITE" id="PS51257">
    <property type="entry name" value="PROKAR_LIPOPROTEIN"/>
    <property type="match status" value="1"/>
</dbReference>
<dbReference type="Proteomes" id="UP001320159">
    <property type="component" value="Unassembled WGS sequence"/>
</dbReference>
<keyword evidence="1" id="KW-0479">Metal-binding</keyword>
<dbReference type="PIRSF" id="PIRSF004846">
    <property type="entry name" value="ModA"/>
    <property type="match status" value="1"/>
</dbReference>